<dbReference type="InterPro" id="IPR012902">
    <property type="entry name" value="N_methyl_site"/>
</dbReference>
<evidence type="ECO:0000313" key="3">
    <source>
        <dbReference type="EMBL" id="CAD75042.1"/>
    </source>
</evidence>
<dbReference type="PANTHER" id="PTHR30093:SF2">
    <property type="entry name" value="TYPE II SECRETION SYSTEM PROTEIN H"/>
    <property type="match status" value="1"/>
</dbReference>
<feature type="domain" description="DUF1559" evidence="2">
    <location>
        <begin position="104"/>
        <end position="433"/>
    </location>
</feature>
<keyword evidence="4" id="KW-1185">Reference proteome</keyword>
<dbReference type="InterPro" id="IPR011453">
    <property type="entry name" value="DUF1559"/>
</dbReference>
<dbReference type="PANTHER" id="PTHR30093">
    <property type="entry name" value="GENERAL SECRETION PATHWAY PROTEIN G"/>
    <property type="match status" value="1"/>
</dbReference>
<dbReference type="eggNOG" id="COG2165">
    <property type="taxonomic scope" value="Bacteria"/>
</dbReference>
<dbReference type="NCBIfam" id="TIGR02532">
    <property type="entry name" value="IV_pilin_GFxxxE"/>
    <property type="match status" value="1"/>
</dbReference>
<accession>Q7UPL9</accession>
<dbReference type="STRING" id="243090.RB6850"/>
<feature type="transmembrane region" description="Helical" evidence="1">
    <location>
        <begin position="80"/>
        <end position="103"/>
    </location>
</feature>
<dbReference type="AlphaFoldDB" id="Q7UPL9"/>
<dbReference type="EMBL" id="BX294145">
    <property type="protein sequence ID" value="CAD75042.1"/>
    <property type="molecule type" value="Genomic_DNA"/>
</dbReference>
<evidence type="ECO:0000313" key="4">
    <source>
        <dbReference type="Proteomes" id="UP000001025"/>
    </source>
</evidence>
<keyword evidence="1" id="KW-1133">Transmembrane helix</keyword>
<dbReference type="PATRIC" id="fig|243090.15.peg.3323"/>
<dbReference type="SUPFAM" id="SSF54523">
    <property type="entry name" value="Pili subunits"/>
    <property type="match status" value="1"/>
</dbReference>
<dbReference type="NCBIfam" id="TIGR04294">
    <property type="entry name" value="pre_pil_HX9DG"/>
    <property type="match status" value="1"/>
</dbReference>
<dbReference type="Gene3D" id="3.30.700.10">
    <property type="entry name" value="Glycoprotein, Type 4 Pilin"/>
    <property type="match status" value="1"/>
</dbReference>
<evidence type="ECO:0000259" key="2">
    <source>
        <dbReference type="Pfam" id="PF07596"/>
    </source>
</evidence>
<dbReference type="Pfam" id="PF07596">
    <property type="entry name" value="SBP_bac_10"/>
    <property type="match status" value="1"/>
</dbReference>
<dbReference type="OrthoDB" id="241541at2"/>
<sequence length="478" mass="52389">MSFFAALEQACVLVLQGDLRCLRRLGVRCVGARVANALFERGRSSGFGMSMWDSALPDRYPHFFPRNEQMVTRGRSQRGFTLVELLVVIAIIGVLVGLLLPAVQAAREAARRMSCSNNFKQLGLAIHNYHSAYNGAPMQGVGTDVGNGGHNWWTSYNNHNYWRLSALVGMTPFMEQQGLWEQITNPNSERTDGNTGAGIGTPTNPWPAMGPTPQNIQYKPWTTELPTLRCPSDPGKGLPSLGRTNYAMSMGDSFWWTMHGDLRPANAGQANNYAQHSRAANRGFFVKHKQVKFRDVLDGLSNTIAMGEIATDLGDFDNRTRAKRHPNGQPAQTEIRQNPRLCIENGTMIDSQRPQFWTAGGLEGVSKGRGFRWADCQNAQSQIHTILPPNSPTCIPHDSNGPSIMTVSSRHQGGAHVLMGDGAVKFITSSIEAGNQNNPVVWRNGNDANMNQPGAQSPYGLWGALGSRGAREVIDGEF</sequence>
<reference evidence="3 4" key="1">
    <citation type="journal article" date="2003" name="Proc. Natl. Acad. Sci. U.S.A.">
        <title>Complete genome sequence of the marine planctomycete Pirellula sp. strain 1.</title>
        <authorList>
            <person name="Gloeckner F.O."/>
            <person name="Kube M."/>
            <person name="Bauer M."/>
            <person name="Teeling H."/>
            <person name="Lombardot T."/>
            <person name="Ludwig W."/>
            <person name="Gade D."/>
            <person name="Beck A."/>
            <person name="Borzym K."/>
            <person name="Heitmann K."/>
            <person name="Rabus R."/>
            <person name="Schlesner H."/>
            <person name="Amann R."/>
            <person name="Reinhardt R."/>
        </authorList>
    </citation>
    <scope>NUCLEOTIDE SEQUENCE [LARGE SCALE GENOMIC DNA]</scope>
    <source>
        <strain evidence="4">DSM 10527 / NCIMB 13988 / SH1</strain>
    </source>
</reference>
<evidence type="ECO:0000256" key="1">
    <source>
        <dbReference type="SAM" id="Phobius"/>
    </source>
</evidence>
<dbReference type="HOGENOM" id="CLU_041661_0_0_0"/>
<dbReference type="KEGG" id="rba:RB6850"/>
<dbReference type="InParanoid" id="Q7UPL9"/>
<dbReference type="InterPro" id="IPR045584">
    <property type="entry name" value="Pilin-like"/>
</dbReference>
<name>Q7UPL9_RHOBA</name>
<dbReference type="Pfam" id="PF07963">
    <property type="entry name" value="N_methyl"/>
    <property type="match status" value="1"/>
</dbReference>
<keyword evidence="1" id="KW-0472">Membrane</keyword>
<dbReference type="InterPro" id="IPR027558">
    <property type="entry name" value="Pre_pil_HX9DG_C"/>
</dbReference>
<keyword evidence="1" id="KW-0812">Transmembrane</keyword>
<organism evidence="3 4">
    <name type="scientific">Rhodopirellula baltica (strain DSM 10527 / NCIMB 13988 / SH1)</name>
    <dbReference type="NCBI Taxonomy" id="243090"/>
    <lineage>
        <taxon>Bacteria</taxon>
        <taxon>Pseudomonadati</taxon>
        <taxon>Planctomycetota</taxon>
        <taxon>Planctomycetia</taxon>
        <taxon>Pirellulales</taxon>
        <taxon>Pirellulaceae</taxon>
        <taxon>Rhodopirellula</taxon>
    </lineage>
</organism>
<dbReference type="Proteomes" id="UP000001025">
    <property type="component" value="Chromosome"/>
</dbReference>
<protein>
    <recommendedName>
        <fullName evidence="2">DUF1559 domain-containing protein</fullName>
    </recommendedName>
</protein>
<dbReference type="PROSITE" id="PS00409">
    <property type="entry name" value="PROKAR_NTER_METHYL"/>
    <property type="match status" value="1"/>
</dbReference>
<gene>
    <name evidence="3" type="ordered locus">RB6850</name>
</gene>
<dbReference type="EnsemblBacteria" id="CAD75042">
    <property type="protein sequence ID" value="CAD75042"/>
    <property type="gene ID" value="RB6850"/>
</dbReference>
<proteinExistence type="predicted"/>